<evidence type="ECO:0000313" key="1">
    <source>
        <dbReference type="EMBL" id="MFA1558029.1"/>
    </source>
</evidence>
<keyword evidence="2" id="KW-1185">Reference proteome</keyword>
<dbReference type="EMBL" id="JAXCEH010000026">
    <property type="protein sequence ID" value="MFA1558029.1"/>
    <property type="molecule type" value="Genomic_DNA"/>
</dbReference>
<dbReference type="RefSeq" id="WP_371944907.1">
    <property type="nucleotide sequence ID" value="NZ_JAXCEH010000026.1"/>
</dbReference>
<evidence type="ECO:0000313" key="2">
    <source>
        <dbReference type="Proteomes" id="UP001569904"/>
    </source>
</evidence>
<accession>A0ABV4R540</accession>
<sequence>MTGIDHQAVSRLCWLGVTCVVLTLSGCKSDNEAVALPSPSDSSIPLHSPVPDDDAVKRAYTSFIAMLDHADSLPESSRKQQLSTLMVEPQLSRVLKRTEELRSKELTSYGKVIVHITSVEVTGNDATLRDCQDSSKAGLMKIGSHEKINRGVQKGNTKAYVIKAADGEWRVSKYVVLGEGC</sequence>
<gene>
    <name evidence="1" type="ORF">SM436_30460</name>
</gene>
<proteinExistence type="predicted"/>
<comment type="caution">
    <text evidence="1">The sequence shown here is derived from an EMBL/GenBank/DDBJ whole genome shotgun (WGS) entry which is preliminary data.</text>
</comment>
<protein>
    <recommendedName>
        <fullName evidence="3">Nuclear transport factor 2 family protein</fullName>
    </recommendedName>
</protein>
<dbReference type="Proteomes" id="UP001569904">
    <property type="component" value="Unassembled WGS sequence"/>
</dbReference>
<reference evidence="1 2" key="1">
    <citation type="submission" date="2023-11" db="EMBL/GenBank/DDBJ databases">
        <title>Actinomadura monticuli sp. nov., isolated from volcanic ash.</title>
        <authorList>
            <person name="Lee S.D."/>
            <person name="Yang H."/>
            <person name="Kim I.S."/>
        </authorList>
    </citation>
    <scope>NUCLEOTIDE SEQUENCE [LARGE SCALE GENOMIC DNA]</scope>
    <source>
        <strain evidence="1 2">DSM 45346</strain>
    </source>
</reference>
<name>A0ABV4R540_9ACTN</name>
<organism evidence="1 2">
    <name type="scientific">Actinomadura chokoriensis</name>
    <dbReference type="NCBI Taxonomy" id="454156"/>
    <lineage>
        <taxon>Bacteria</taxon>
        <taxon>Bacillati</taxon>
        <taxon>Actinomycetota</taxon>
        <taxon>Actinomycetes</taxon>
        <taxon>Streptosporangiales</taxon>
        <taxon>Thermomonosporaceae</taxon>
        <taxon>Actinomadura</taxon>
    </lineage>
</organism>
<evidence type="ECO:0008006" key="3">
    <source>
        <dbReference type="Google" id="ProtNLM"/>
    </source>
</evidence>